<comment type="similarity">
    <text evidence="2">Belongs to the TMEM170 family.</text>
</comment>
<keyword evidence="3 6" id="KW-0812">Transmembrane</keyword>
<dbReference type="eggNOG" id="ENOG502S0YM">
    <property type="taxonomic scope" value="Eukaryota"/>
</dbReference>
<protein>
    <recommendedName>
        <fullName evidence="9">Integral membrane protein</fullName>
    </recommendedName>
</protein>
<proteinExistence type="inferred from homology"/>
<name>S7ZKK6_PENO1</name>
<dbReference type="PhylomeDB" id="S7ZKK6"/>
<dbReference type="Pfam" id="PF10190">
    <property type="entry name" value="Tmemb_170"/>
    <property type="match status" value="1"/>
</dbReference>
<evidence type="ECO:0000256" key="4">
    <source>
        <dbReference type="ARBA" id="ARBA00022989"/>
    </source>
</evidence>
<keyword evidence="5 6" id="KW-0472">Membrane</keyword>
<evidence type="ECO:0000256" key="6">
    <source>
        <dbReference type="SAM" id="Phobius"/>
    </source>
</evidence>
<dbReference type="EMBL" id="KB644411">
    <property type="protein sequence ID" value="EPS29221.1"/>
    <property type="molecule type" value="Genomic_DNA"/>
</dbReference>
<gene>
    <name evidence="7" type="ORF">PDE_04170</name>
</gene>
<evidence type="ECO:0000313" key="8">
    <source>
        <dbReference type="Proteomes" id="UP000019376"/>
    </source>
</evidence>
<dbReference type="AlphaFoldDB" id="S7ZKK6"/>
<feature type="transmembrane region" description="Helical" evidence="6">
    <location>
        <begin position="112"/>
        <end position="132"/>
    </location>
</feature>
<evidence type="ECO:0000256" key="5">
    <source>
        <dbReference type="ARBA" id="ARBA00023136"/>
    </source>
</evidence>
<feature type="transmembrane region" description="Helical" evidence="6">
    <location>
        <begin position="70"/>
        <end position="100"/>
    </location>
</feature>
<keyword evidence="4 6" id="KW-1133">Transmembrane helix</keyword>
<evidence type="ECO:0000313" key="7">
    <source>
        <dbReference type="EMBL" id="EPS29221.1"/>
    </source>
</evidence>
<organism evidence="7 8">
    <name type="scientific">Penicillium oxalicum (strain 114-2 / CGMCC 5302)</name>
    <name type="common">Penicillium decumbens</name>
    <dbReference type="NCBI Taxonomy" id="933388"/>
    <lineage>
        <taxon>Eukaryota</taxon>
        <taxon>Fungi</taxon>
        <taxon>Dikarya</taxon>
        <taxon>Ascomycota</taxon>
        <taxon>Pezizomycotina</taxon>
        <taxon>Eurotiomycetes</taxon>
        <taxon>Eurotiomycetidae</taxon>
        <taxon>Eurotiales</taxon>
        <taxon>Aspergillaceae</taxon>
        <taxon>Penicillium</taxon>
    </lineage>
</organism>
<comment type="subcellular location">
    <subcellularLocation>
        <location evidence="1">Membrane</location>
        <topology evidence="1">Multi-pass membrane protein</topology>
    </subcellularLocation>
</comment>
<dbReference type="Proteomes" id="UP000019376">
    <property type="component" value="Unassembled WGS sequence"/>
</dbReference>
<dbReference type="STRING" id="933388.S7ZKK6"/>
<dbReference type="OrthoDB" id="2131401at2759"/>
<evidence type="ECO:0000256" key="2">
    <source>
        <dbReference type="ARBA" id="ARBA00006325"/>
    </source>
</evidence>
<accession>S7ZKK6</accession>
<sequence>MANDRVPINYQTPSFPSLYDPLAGRHNTAYYLYHTNDIWRFTLYWTFIFYGSTHLLVAGYAVLTHFRHWSIIWLVPIIYAIIAALEALLAGSIVGLVLGAVYEAGNFRMSTFLPMIWGGVNVMVLIVTSFPMQGGL</sequence>
<dbReference type="PANTHER" id="PTHR22779">
    <property type="entry name" value="SD17342P"/>
    <property type="match status" value="1"/>
</dbReference>
<dbReference type="PANTHER" id="PTHR22779:SF6">
    <property type="entry name" value="SD17342P"/>
    <property type="match status" value="1"/>
</dbReference>
<dbReference type="GO" id="GO:0016020">
    <property type="term" value="C:membrane"/>
    <property type="evidence" value="ECO:0007669"/>
    <property type="project" value="UniProtKB-SubCell"/>
</dbReference>
<evidence type="ECO:0000256" key="1">
    <source>
        <dbReference type="ARBA" id="ARBA00004141"/>
    </source>
</evidence>
<reference evidence="7 8" key="1">
    <citation type="journal article" date="2013" name="PLoS ONE">
        <title>Genomic and secretomic analyses reveal unique features of the lignocellulolytic enzyme system of Penicillium decumbens.</title>
        <authorList>
            <person name="Liu G."/>
            <person name="Zhang L."/>
            <person name="Wei X."/>
            <person name="Zou G."/>
            <person name="Qin Y."/>
            <person name="Ma L."/>
            <person name="Li J."/>
            <person name="Zheng H."/>
            <person name="Wang S."/>
            <person name="Wang C."/>
            <person name="Xun L."/>
            <person name="Zhao G.-P."/>
            <person name="Zhou Z."/>
            <person name="Qu Y."/>
        </authorList>
    </citation>
    <scope>NUCLEOTIDE SEQUENCE [LARGE SCALE GENOMIC DNA]</scope>
    <source>
        <strain evidence="8">114-2 / CGMCC 5302</strain>
    </source>
</reference>
<keyword evidence="8" id="KW-1185">Reference proteome</keyword>
<dbReference type="InterPro" id="IPR019334">
    <property type="entry name" value="TMEM170A/B/YPR153W-like"/>
</dbReference>
<evidence type="ECO:0008006" key="9">
    <source>
        <dbReference type="Google" id="ProtNLM"/>
    </source>
</evidence>
<dbReference type="HOGENOM" id="CLU_071343_1_0_1"/>
<evidence type="ECO:0000256" key="3">
    <source>
        <dbReference type="ARBA" id="ARBA00022692"/>
    </source>
</evidence>
<feature type="transmembrane region" description="Helical" evidence="6">
    <location>
        <begin position="43"/>
        <end position="63"/>
    </location>
</feature>